<feature type="transmembrane region" description="Helical" evidence="2">
    <location>
        <begin position="372"/>
        <end position="395"/>
    </location>
</feature>
<feature type="region of interest" description="Disordered" evidence="1">
    <location>
        <begin position="422"/>
        <end position="449"/>
    </location>
</feature>
<feature type="transmembrane region" description="Helical" evidence="2">
    <location>
        <begin position="501"/>
        <end position="521"/>
    </location>
</feature>
<evidence type="ECO:0000313" key="3">
    <source>
        <dbReference type="EMBL" id="MFC0081411.1"/>
    </source>
</evidence>
<dbReference type="EMBL" id="JBHLYQ010000029">
    <property type="protein sequence ID" value="MFC0081411.1"/>
    <property type="molecule type" value="Genomic_DNA"/>
</dbReference>
<evidence type="ECO:0000256" key="1">
    <source>
        <dbReference type="SAM" id="MobiDB-lite"/>
    </source>
</evidence>
<reference evidence="3 4" key="1">
    <citation type="submission" date="2024-09" db="EMBL/GenBank/DDBJ databases">
        <authorList>
            <person name="Sun Q."/>
            <person name="Mori K."/>
        </authorList>
    </citation>
    <scope>NUCLEOTIDE SEQUENCE [LARGE SCALE GENOMIC DNA]</scope>
    <source>
        <strain evidence="3 4">JCM 15389</strain>
    </source>
</reference>
<name>A0ABV6C141_9ACTN</name>
<feature type="transmembrane region" description="Helical" evidence="2">
    <location>
        <begin position="21"/>
        <end position="42"/>
    </location>
</feature>
<keyword evidence="2" id="KW-0472">Membrane</keyword>
<gene>
    <name evidence="3" type="ORF">ACFFRE_04495</name>
</gene>
<comment type="caution">
    <text evidence="3">The sequence shown here is derived from an EMBL/GenBank/DDBJ whole genome shotgun (WGS) entry which is preliminary data.</text>
</comment>
<feature type="transmembrane region" description="Helical" evidence="2">
    <location>
        <begin position="347"/>
        <end position="365"/>
    </location>
</feature>
<keyword evidence="2" id="KW-1133">Transmembrane helix</keyword>
<evidence type="ECO:0000256" key="2">
    <source>
        <dbReference type="SAM" id="Phobius"/>
    </source>
</evidence>
<feature type="transmembrane region" description="Helical" evidence="2">
    <location>
        <begin position="249"/>
        <end position="272"/>
    </location>
</feature>
<protein>
    <submittedName>
        <fullName evidence="3">DUF2142 domain-containing protein</fullName>
    </submittedName>
</protein>
<sequence>MNLQAPSRRSGALVGRRTHRFLVVWSIASLLFWAAGCLWALVVPVGGNADEPAQLIKAAAVVRGEWLGAAVPGSPKADRTVTVPAGVAEDAARPKCYQFQPSVPAGCQPALGRGTRPTKAVTYVGRYPPLYYLLVGGPTLLGVGDVALRAVRVLSALWSGVMTGLALAIAAVYSQRRLLVLGVAVAATPMVLSLAGAINPNGLEIAAALATWTGLLVLFLDHPRRPPAPLVATTALAGCVLALCQGLSLLWLGLAGVVAIAANPAGLPLLLADQRVRRALVVLLLACSGAVLWLVVAQPLAVLPVGQPISPHAGWLTRVAAVLGQFGTYLHQAVGVFGWLDAPSPSGVALGWLGVLALVLFLGVATCRRSHLVLVGVCSLAAVAVPTLIVASQATHSGLVWQGRDGLPLWVGVPLLAGAVARPRSSRQRTGSSADPRATSSEPSPTVDPGRRLAVVTMATVASCQVVDLLWTLRRFSVGLGGPLDPFARVPRGWEPPVPGTLLATAAVVLWGLVALWVAALTRDGMPRARTPNPPASGSHGSLLAVEHHLLGGLRPLGHGALGSPVPASGPRPGTLPKR</sequence>
<feature type="compositionally biased region" description="Polar residues" evidence="1">
    <location>
        <begin position="428"/>
        <end position="444"/>
    </location>
</feature>
<evidence type="ECO:0000313" key="4">
    <source>
        <dbReference type="Proteomes" id="UP001589788"/>
    </source>
</evidence>
<feature type="transmembrane region" description="Helical" evidence="2">
    <location>
        <begin position="150"/>
        <end position="171"/>
    </location>
</feature>
<accession>A0ABV6C141</accession>
<dbReference type="Proteomes" id="UP001589788">
    <property type="component" value="Unassembled WGS sequence"/>
</dbReference>
<dbReference type="InterPro" id="IPR018674">
    <property type="entry name" value="DUF2142_membrane"/>
</dbReference>
<keyword evidence="4" id="KW-1185">Reference proteome</keyword>
<keyword evidence="2" id="KW-0812">Transmembrane</keyword>
<feature type="transmembrane region" description="Helical" evidence="2">
    <location>
        <begin position="178"/>
        <end position="197"/>
    </location>
</feature>
<feature type="transmembrane region" description="Helical" evidence="2">
    <location>
        <begin position="203"/>
        <end position="220"/>
    </location>
</feature>
<proteinExistence type="predicted"/>
<organism evidence="3 4">
    <name type="scientific">Aciditerrimonas ferrireducens</name>
    <dbReference type="NCBI Taxonomy" id="667306"/>
    <lineage>
        <taxon>Bacteria</taxon>
        <taxon>Bacillati</taxon>
        <taxon>Actinomycetota</taxon>
        <taxon>Acidimicrobiia</taxon>
        <taxon>Acidimicrobiales</taxon>
        <taxon>Acidimicrobiaceae</taxon>
        <taxon>Aciditerrimonas</taxon>
    </lineage>
</organism>
<dbReference type="RefSeq" id="WP_377788628.1">
    <property type="nucleotide sequence ID" value="NZ_JBHLYQ010000029.1"/>
</dbReference>
<dbReference type="Pfam" id="PF09913">
    <property type="entry name" value="DUF2142"/>
    <property type="match status" value="1"/>
</dbReference>
<feature type="transmembrane region" description="Helical" evidence="2">
    <location>
        <begin position="279"/>
        <end position="301"/>
    </location>
</feature>
<feature type="transmembrane region" description="Helical" evidence="2">
    <location>
        <begin position="227"/>
        <end position="243"/>
    </location>
</feature>